<feature type="domain" description="CDC48" evidence="6">
    <location>
        <begin position="116"/>
        <end position="200"/>
    </location>
</feature>
<feature type="domain" description="AAA+ ATPase" evidence="5">
    <location>
        <begin position="244"/>
        <end position="380"/>
    </location>
</feature>
<dbReference type="InterPro" id="IPR003338">
    <property type="entry name" value="CDC4_N-term_subdom"/>
</dbReference>
<dbReference type="GeneID" id="33316491"/>
<dbReference type="FunFam" id="1.10.8.60:FF:000057">
    <property type="entry name" value="AAA family ATPase, CDC48 subfamily"/>
    <property type="match status" value="1"/>
</dbReference>
<dbReference type="Gene3D" id="1.10.8.60">
    <property type="match status" value="2"/>
</dbReference>
<dbReference type="InterPro" id="IPR009010">
    <property type="entry name" value="Asp_de-COase-like_dom_sf"/>
</dbReference>
<dbReference type="FunFam" id="3.40.50.300:FF:000018">
    <property type="entry name" value="Cell division control 48"/>
    <property type="match status" value="1"/>
</dbReference>
<dbReference type="InterPro" id="IPR029067">
    <property type="entry name" value="CDC48_domain_2-like_sf"/>
</dbReference>
<reference evidence="8 9" key="1">
    <citation type="submission" date="2016-04" db="EMBL/GenBank/DDBJ databases">
        <title>Complete genome sequence of Thermococcus pacificus type strain P4.</title>
        <authorList>
            <person name="Oger P.M."/>
        </authorList>
    </citation>
    <scope>NUCLEOTIDE SEQUENCE [LARGE SCALE GENOMIC DNA]</scope>
    <source>
        <strain evidence="8 9">P-4</strain>
    </source>
</reference>
<dbReference type="GO" id="GO:0016887">
    <property type="term" value="F:ATP hydrolysis activity"/>
    <property type="evidence" value="ECO:0007669"/>
    <property type="project" value="InterPro"/>
</dbReference>
<dbReference type="NCBIfam" id="TIGR01243">
    <property type="entry name" value="CDC48"/>
    <property type="match status" value="1"/>
</dbReference>
<dbReference type="EMBL" id="CP015102">
    <property type="protein sequence ID" value="ASJ07521.1"/>
    <property type="molecule type" value="Genomic_DNA"/>
</dbReference>
<comment type="similarity">
    <text evidence="1">Belongs to the AAA ATPase family. CDC48 subfamily.</text>
</comment>
<organism evidence="8 9">
    <name type="scientific">Thermococcus pacificus</name>
    <dbReference type="NCBI Taxonomy" id="71998"/>
    <lineage>
        <taxon>Archaea</taxon>
        <taxon>Methanobacteriati</taxon>
        <taxon>Methanobacteriota</taxon>
        <taxon>Thermococci</taxon>
        <taxon>Thermococcales</taxon>
        <taxon>Thermococcaceae</taxon>
        <taxon>Thermococcus</taxon>
    </lineage>
</organism>
<dbReference type="PANTHER" id="PTHR23077">
    <property type="entry name" value="AAA-FAMILY ATPASE"/>
    <property type="match status" value="1"/>
</dbReference>
<dbReference type="Gene3D" id="2.40.40.20">
    <property type="match status" value="1"/>
</dbReference>
<evidence type="ECO:0000256" key="3">
    <source>
        <dbReference type="ARBA" id="ARBA00022741"/>
    </source>
</evidence>
<dbReference type="AlphaFoldDB" id="A0A218P9R1"/>
<dbReference type="Pfam" id="PF02359">
    <property type="entry name" value="CDC48_N"/>
    <property type="match status" value="1"/>
</dbReference>
<protein>
    <submittedName>
        <fullName evidence="8">AAA family ATPase</fullName>
    </submittedName>
</protein>
<dbReference type="InterPro" id="IPR003593">
    <property type="entry name" value="AAA+_ATPase"/>
</dbReference>
<dbReference type="Pfam" id="PF02933">
    <property type="entry name" value="CDC48_2"/>
    <property type="match status" value="1"/>
</dbReference>
<accession>A0A218P9R1</accession>
<dbReference type="FunFam" id="3.40.50.300:FF:000012">
    <property type="entry name" value="Transitional endoplasmic reticulum ATPase"/>
    <property type="match status" value="1"/>
</dbReference>
<evidence type="ECO:0000256" key="2">
    <source>
        <dbReference type="ARBA" id="ARBA00022737"/>
    </source>
</evidence>
<dbReference type="InterPro" id="IPR005938">
    <property type="entry name" value="AAA_ATPase_CDC48"/>
</dbReference>
<dbReference type="SUPFAM" id="SSF52540">
    <property type="entry name" value="P-loop containing nucleoside triphosphate hydrolases"/>
    <property type="match status" value="2"/>
</dbReference>
<dbReference type="GO" id="GO:0005524">
    <property type="term" value="F:ATP binding"/>
    <property type="evidence" value="ECO:0007669"/>
    <property type="project" value="UniProtKB-KW"/>
</dbReference>
<dbReference type="SMART" id="SM01072">
    <property type="entry name" value="CDC48_2"/>
    <property type="match status" value="1"/>
</dbReference>
<dbReference type="InterPro" id="IPR003960">
    <property type="entry name" value="ATPase_AAA_CS"/>
</dbReference>
<evidence type="ECO:0000259" key="7">
    <source>
        <dbReference type="SMART" id="SM01073"/>
    </source>
</evidence>
<evidence type="ECO:0000256" key="4">
    <source>
        <dbReference type="ARBA" id="ARBA00022840"/>
    </source>
</evidence>
<dbReference type="SMART" id="SM00382">
    <property type="entry name" value="AAA"/>
    <property type="match status" value="2"/>
</dbReference>
<dbReference type="InterPro" id="IPR050168">
    <property type="entry name" value="AAA_ATPase_domain"/>
</dbReference>
<dbReference type="GO" id="GO:0005737">
    <property type="term" value="C:cytoplasm"/>
    <property type="evidence" value="ECO:0007669"/>
    <property type="project" value="UniProtKB-ARBA"/>
</dbReference>
<evidence type="ECO:0000256" key="1">
    <source>
        <dbReference type="ARBA" id="ARBA00009833"/>
    </source>
</evidence>
<feature type="domain" description="AAA+ ATPase" evidence="5">
    <location>
        <begin position="579"/>
        <end position="715"/>
    </location>
</feature>
<keyword evidence="4" id="KW-0067">ATP-binding</keyword>
<dbReference type="InterPro" id="IPR004201">
    <property type="entry name" value="Cdc48_dom2"/>
</dbReference>
<dbReference type="CDD" id="cd19511">
    <property type="entry name" value="RecA-like_CDC48_r2-like"/>
    <property type="match status" value="1"/>
</dbReference>
<sequence length="837" mass="94073">MIFGKDEERYEKIKLRVAEALKRDVGRGIVRFDRRYQKQLGVEPGDIVELIGERSTAAIVANPHPDDRGLDIVRMDGYIRRNAGVSIGDYVTIAKAEVQEAKKVTLAPAQKGVFIQIPGEMVKGNLLGRPVVKGDLVVASSRNETYYGGSPFDELLRGLFETMPLGFGELKFVVVNTVPKGIVQITYNTEVEVLPQAVEVREEAIPEVTYEDIGGLSDAIQKIREMVELPLKHPELFERLGIEPPKGVLLYGPPGTGKTLLAKAVANEANAHFIAINGPEIMSKFYGESEERLREIFKEAEENAPAIIFIDEIDAIAPKREEVVGEVEKRVVSQLLTLMDGLKGRGKVIVIAATNRPDALDPALRRPGRFDREIEVGVPDKAGRKEILQIHTRGMPLEPDYDKETVLRVLRGLMKRKTFDEGTLKRVIERVEDARSEDEVKEALKSESEVYAEVRTRLIDRMLDEIADKTHGFVGADLAALAREAAMVVLRRLINEGKVSPEQERIPPEVLQELRVRKADFYEALKMVEPSALREVLLEVPNVHWDDVGGLEEVKQELREAVEWPLKYPKAFQRLGIEPPRGILLYGPPGTGKTLLAKAVATESEANFIGIRGPEVLSKWVGESEKRVREIFRKARQAAPTVVFIDEIDAIAPARGMEGDRVTDRLINQLLTEMDGIERNSGVVVIAATNRPDILDPALLRPGRFDRLILVPAPDEKARLEILKVHTRRVPLAEDVNLRELAKRTEGYSGADIEALVREAALIAMRRIMRELPEELVEEESEEFLEKLKVSRKDFEEALKKVRPSITPYMVEYYKNFEENRRRSGEKGAKGPDYYTF</sequence>
<dbReference type="RefSeq" id="WP_088854765.1">
    <property type="nucleotide sequence ID" value="NZ_CP015102.1"/>
</dbReference>
<evidence type="ECO:0000259" key="6">
    <source>
        <dbReference type="SMART" id="SM01072"/>
    </source>
</evidence>
<dbReference type="InterPro" id="IPR003959">
    <property type="entry name" value="ATPase_AAA_core"/>
</dbReference>
<dbReference type="OrthoDB" id="77269at2157"/>
<keyword evidence="3" id="KW-0547">Nucleotide-binding</keyword>
<dbReference type="Proteomes" id="UP000197418">
    <property type="component" value="Chromosome"/>
</dbReference>
<evidence type="ECO:0000259" key="5">
    <source>
        <dbReference type="SMART" id="SM00382"/>
    </source>
</evidence>
<proteinExistence type="inferred from homology"/>
<keyword evidence="2" id="KW-0677">Repeat</keyword>
<evidence type="ECO:0000313" key="9">
    <source>
        <dbReference type="Proteomes" id="UP000197418"/>
    </source>
</evidence>
<dbReference type="Gene3D" id="3.10.330.10">
    <property type="match status" value="1"/>
</dbReference>
<name>A0A218P9R1_9EURY</name>
<dbReference type="FunFam" id="3.10.330.10:FF:000005">
    <property type="entry name" value="AAA family ATPase"/>
    <property type="match status" value="1"/>
</dbReference>
<dbReference type="Pfam" id="PF09336">
    <property type="entry name" value="Vps4_C"/>
    <property type="match status" value="1"/>
</dbReference>
<keyword evidence="9" id="KW-1185">Reference proteome</keyword>
<dbReference type="PROSITE" id="PS00674">
    <property type="entry name" value="AAA"/>
    <property type="match status" value="2"/>
</dbReference>
<dbReference type="FunFam" id="2.40.40.20:FF:000007">
    <property type="entry name" value="AAA family ATPase"/>
    <property type="match status" value="1"/>
</dbReference>
<dbReference type="PANTHER" id="PTHR23077:SF171">
    <property type="entry name" value="NUCLEAR VALOSIN-CONTAINING PROTEIN-LIKE"/>
    <property type="match status" value="1"/>
</dbReference>
<dbReference type="SUPFAM" id="SSF54585">
    <property type="entry name" value="Cdc48 domain 2-like"/>
    <property type="match status" value="1"/>
</dbReference>
<gene>
    <name evidence="8" type="ORF">A3L08_09425</name>
</gene>
<dbReference type="Pfam" id="PF00004">
    <property type="entry name" value="AAA"/>
    <property type="match status" value="2"/>
</dbReference>
<dbReference type="Pfam" id="PF17862">
    <property type="entry name" value="AAA_lid_3"/>
    <property type="match status" value="2"/>
</dbReference>
<dbReference type="InterPro" id="IPR015415">
    <property type="entry name" value="Spast_Vps4_C"/>
</dbReference>
<evidence type="ECO:0000313" key="8">
    <source>
        <dbReference type="EMBL" id="ASJ07521.1"/>
    </source>
</evidence>
<dbReference type="KEGG" id="tpaf:A3L08_09425"/>
<dbReference type="SMART" id="SM01073">
    <property type="entry name" value="CDC48_N"/>
    <property type="match status" value="1"/>
</dbReference>
<dbReference type="Gene3D" id="3.40.50.300">
    <property type="entry name" value="P-loop containing nucleotide triphosphate hydrolases"/>
    <property type="match status" value="2"/>
</dbReference>
<dbReference type="InterPro" id="IPR041569">
    <property type="entry name" value="AAA_lid_3"/>
</dbReference>
<feature type="domain" description="CDC48 N-terminal subdomain" evidence="7">
    <location>
        <begin position="14"/>
        <end position="98"/>
    </location>
</feature>
<dbReference type="SUPFAM" id="SSF50692">
    <property type="entry name" value="ADC-like"/>
    <property type="match status" value="1"/>
</dbReference>
<dbReference type="InterPro" id="IPR027417">
    <property type="entry name" value="P-loop_NTPase"/>
</dbReference>